<evidence type="ECO:0000256" key="1">
    <source>
        <dbReference type="SAM" id="SignalP"/>
    </source>
</evidence>
<evidence type="ECO:0008006" key="4">
    <source>
        <dbReference type="Google" id="ProtNLM"/>
    </source>
</evidence>
<gene>
    <name evidence="2" type="ORF">H3Z82_02410</name>
</gene>
<organism evidence="2 3">
    <name type="scientific">Gelidibacter maritimus</name>
    <dbReference type="NCBI Taxonomy" id="2761487"/>
    <lineage>
        <taxon>Bacteria</taxon>
        <taxon>Pseudomonadati</taxon>
        <taxon>Bacteroidota</taxon>
        <taxon>Flavobacteriia</taxon>
        <taxon>Flavobacteriales</taxon>
        <taxon>Flavobacteriaceae</taxon>
        <taxon>Gelidibacter</taxon>
    </lineage>
</organism>
<sequence length="226" mass="25960">MRNYILFLLVVISLISCSNGDDTEINQGSCDFINFKYYNGSQDLLGEISNDYILIAVDSIYPDHEIKNFISTLNPFNQNYDYQIHKVANYKFKEIPLKLNAPKSCEEITKLISDLNQNPIISYAHFTFKTNNCTNLIWEPIGNLCVDSYGSNFYVKVLDENDLTDLNQMIAQTNTELVGQNQFMERWFELRATKESNGDGLAMANFFYESGLFEHSEPGISKYPVE</sequence>
<feature type="signal peptide" evidence="1">
    <location>
        <begin position="1"/>
        <end position="20"/>
    </location>
</feature>
<name>A0A7W2R2A2_9FLAO</name>
<dbReference type="PROSITE" id="PS51257">
    <property type="entry name" value="PROKAR_LIPOPROTEIN"/>
    <property type="match status" value="1"/>
</dbReference>
<evidence type="ECO:0000313" key="2">
    <source>
        <dbReference type="EMBL" id="MBA6151572.1"/>
    </source>
</evidence>
<dbReference type="EMBL" id="JACGLT010000002">
    <property type="protein sequence ID" value="MBA6151572.1"/>
    <property type="molecule type" value="Genomic_DNA"/>
</dbReference>
<dbReference type="Proteomes" id="UP000541857">
    <property type="component" value="Unassembled WGS sequence"/>
</dbReference>
<evidence type="ECO:0000313" key="3">
    <source>
        <dbReference type="Proteomes" id="UP000541857"/>
    </source>
</evidence>
<accession>A0A7W2R2A2</accession>
<dbReference type="AlphaFoldDB" id="A0A7W2R2A2"/>
<feature type="chain" id="PRO_5030697179" description="DUF4105 domain-containing protein" evidence="1">
    <location>
        <begin position="21"/>
        <end position="226"/>
    </location>
</feature>
<proteinExistence type="predicted"/>
<comment type="caution">
    <text evidence="2">The sequence shown here is derived from an EMBL/GenBank/DDBJ whole genome shotgun (WGS) entry which is preliminary data.</text>
</comment>
<keyword evidence="3" id="KW-1185">Reference proteome</keyword>
<keyword evidence="1" id="KW-0732">Signal</keyword>
<dbReference type="RefSeq" id="WP_182202299.1">
    <property type="nucleotide sequence ID" value="NZ_JACGLT010000002.1"/>
</dbReference>
<protein>
    <recommendedName>
        <fullName evidence="4">DUF4105 domain-containing protein</fullName>
    </recommendedName>
</protein>
<reference evidence="2 3" key="1">
    <citation type="submission" date="2020-07" db="EMBL/GenBank/DDBJ databases">
        <title>Bacterium isolated from marine sediment.</title>
        <authorList>
            <person name="Shang D."/>
        </authorList>
    </citation>
    <scope>NUCLEOTIDE SEQUENCE [LARGE SCALE GENOMIC DNA]</scope>
    <source>
        <strain evidence="2 3">F6074</strain>
    </source>
</reference>